<feature type="transmembrane region" description="Helical" evidence="6">
    <location>
        <begin position="350"/>
        <end position="371"/>
    </location>
</feature>
<dbReference type="GO" id="GO:0005886">
    <property type="term" value="C:plasma membrane"/>
    <property type="evidence" value="ECO:0007669"/>
    <property type="project" value="TreeGrafter"/>
</dbReference>
<dbReference type="Proteomes" id="UP000192927">
    <property type="component" value="Unassembled WGS sequence"/>
</dbReference>
<dbReference type="PROSITE" id="PS50850">
    <property type="entry name" value="MFS"/>
    <property type="match status" value="1"/>
</dbReference>
<feature type="transmembrane region" description="Helical" evidence="6">
    <location>
        <begin position="170"/>
        <end position="194"/>
    </location>
</feature>
<dbReference type="PANTHER" id="PTHR23502">
    <property type="entry name" value="MAJOR FACILITATOR SUPERFAMILY"/>
    <property type="match status" value="1"/>
</dbReference>
<evidence type="ECO:0000256" key="3">
    <source>
        <dbReference type="ARBA" id="ARBA00022989"/>
    </source>
</evidence>
<feature type="transmembrane region" description="Helical" evidence="6">
    <location>
        <begin position="135"/>
        <end position="158"/>
    </location>
</feature>
<feature type="domain" description="Major facilitator superfamily (MFS) profile" evidence="7">
    <location>
        <begin position="46"/>
        <end position="475"/>
    </location>
</feature>
<keyword evidence="3 6" id="KW-1133">Transmembrane helix</keyword>
<feature type="transmembrane region" description="Helical" evidence="6">
    <location>
        <begin position="200"/>
        <end position="220"/>
    </location>
</feature>
<feature type="transmembrane region" description="Helical" evidence="6">
    <location>
        <begin position="309"/>
        <end position="329"/>
    </location>
</feature>
<keyword evidence="4 6" id="KW-0472">Membrane</keyword>
<feature type="region of interest" description="Disordered" evidence="5">
    <location>
        <begin position="1"/>
        <end position="30"/>
    </location>
</feature>
<evidence type="ECO:0000313" key="9">
    <source>
        <dbReference type="EMBL" id="SLM39998.1"/>
    </source>
</evidence>
<dbReference type="SUPFAM" id="SSF103473">
    <property type="entry name" value="MFS general substrate transporter"/>
    <property type="match status" value="1"/>
</dbReference>
<feature type="transmembrane region" description="Helical" evidence="6">
    <location>
        <begin position="417"/>
        <end position="439"/>
    </location>
</feature>
<evidence type="ECO:0000256" key="6">
    <source>
        <dbReference type="SAM" id="Phobius"/>
    </source>
</evidence>
<dbReference type="InterPro" id="IPR036259">
    <property type="entry name" value="MFS_trans_sf"/>
</dbReference>
<organism evidence="9 10">
    <name type="scientific">Lasallia pustulata</name>
    <dbReference type="NCBI Taxonomy" id="136370"/>
    <lineage>
        <taxon>Eukaryota</taxon>
        <taxon>Fungi</taxon>
        <taxon>Dikarya</taxon>
        <taxon>Ascomycota</taxon>
        <taxon>Pezizomycotina</taxon>
        <taxon>Lecanoromycetes</taxon>
        <taxon>OSLEUM clade</taxon>
        <taxon>Umbilicariomycetidae</taxon>
        <taxon>Umbilicariales</taxon>
        <taxon>Umbilicariaceae</taxon>
        <taxon>Lasallia</taxon>
    </lineage>
</organism>
<proteinExistence type="predicted"/>
<feature type="transmembrane region" description="Helical" evidence="6">
    <location>
        <begin position="111"/>
        <end position="129"/>
    </location>
</feature>
<feature type="transmembrane region" description="Helical" evidence="6">
    <location>
        <begin position="445"/>
        <end position="466"/>
    </location>
</feature>
<dbReference type="EMBL" id="FWEW01003611">
    <property type="protein sequence ID" value="SLM39998.1"/>
    <property type="molecule type" value="Genomic_DNA"/>
</dbReference>
<dbReference type="Pfam" id="PF07690">
    <property type="entry name" value="MFS_1"/>
    <property type="match status" value="1"/>
</dbReference>
<evidence type="ECO:0000313" key="10">
    <source>
        <dbReference type="Proteomes" id="UP000192927"/>
    </source>
</evidence>
<dbReference type="AlphaFoldDB" id="A0A1W5DA10"/>
<keyword evidence="2 6" id="KW-0812">Transmembrane</keyword>
<feature type="transmembrane region" description="Helical" evidence="6">
    <location>
        <begin position="271"/>
        <end position="297"/>
    </location>
</feature>
<evidence type="ECO:0000256" key="4">
    <source>
        <dbReference type="ARBA" id="ARBA00023136"/>
    </source>
</evidence>
<dbReference type="InterPro" id="IPR011701">
    <property type="entry name" value="MFS"/>
</dbReference>
<evidence type="ECO:0000259" key="7">
    <source>
        <dbReference type="PROSITE" id="PS50850"/>
    </source>
</evidence>
<accession>A0A1W5DA10</accession>
<reference evidence="9" key="1">
    <citation type="submission" date="2017-03" db="EMBL/GenBank/DDBJ databases">
        <authorList>
            <person name="Afonso C.L."/>
            <person name="Miller P.J."/>
            <person name="Scott M.A."/>
            <person name="Spackman E."/>
            <person name="Goraichik I."/>
            <person name="Dimitrov K.M."/>
            <person name="Suarez D.L."/>
            <person name="Swayne D.E."/>
        </authorList>
    </citation>
    <scope>NUCLEOTIDE SEQUENCE [LARGE SCALE GENOMIC DNA]</scope>
</reference>
<comment type="subcellular location">
    <subcellularLocation>
        <location evidence="1">Membrane</location>
        <topology evidence="1">Multi-pass membrane protein</topology>
    </subcellularLocation>
</comment>
<dbReference type="GO" id="GO:0015606">
    <property type="term" value="F:spermidine transmembrane transporter activity"/>
    <property type="evidence" value="ECO:0007669"/>
    <property type="project" value="TreeGrafter"/>
</dbReference>
<gene>
    <name evidence="8" type="ORF">FRX48_09816</name>
</gene>
<evidence type="ECO:0000256" key="2">
    <source>
        <dbReference type="ARBA" id="ARBA00022692"/>
    </source>
</evidence>
<reference evidence="10" key="2">
    <citation type="submission" date="2017-03" db="EMBL/GenBank/DDBJ databases">
        <authorList>
            <person name="Sharma R."/>
            <person name="Thines M."/>
        </authorList>
    </citation>
    <scope>NUCLEOTIDE SEQUENCE [LARGE SCALE GENOMIC DNA]</scope>
</reference>
<protein>
    <submittedName>
        <fullName evidence="8">MFS general substrate transporter</fullName>
    </submittedName>
    <submittedName>
        <fullName evidence="9">Major facilitator superfamily domain, general substrate transporter</fullName>
    </submittedName>
</protein>
<dbReference type="Proteomes" id="UP000324767">
    <property type="component" value="Unassembled WGS sequence"/>
</dbReference>
<evidence type="ECO:0000313" key="8">
    <source>
        <dbReference type="EMBL" id="KAA6406400.1"/>
    </source>
</evidence>
<feature type="compositionally biased region" description="Polar residues" evidence="5">
    <location>
        <begin position="1"/>
        <end position="12"/>
    </location>
</feature>
<name>A0A1W5DA10_9LECA</name>
<dbReference type="Gene3D" id="1.20.1250.20">
    <property type="entry name" value="MFS general substrate transporter like domains"/>
    <property type="match status" value="1"/>
</dbReference>
<evidence type="ECO:0000256" key="5">
    <source>
        <dbReference type="SAM" id="MobiDB-lite"/>
    </source>
</evidence>
<dbReference type="GO" id="GO:0000297">
    <property type="term" value="F:spermine transmembrane transporter activity"/>
    <property type="evidence" value="ECO:0007669"/>
    <property type="project" value="TreeGrafter"/>
</dbReference>
<reference evidence="8 11" key="3">
    <citation type="submission" date="2019-09" db="EMBL/GenBank/DDBJ databases">
        <title>The hologenome of the rock-dwelling lichen Lasallia pustulata.</title>
        <authorList>
            <person name="Greshake Tzovaras B."/>
            <person name="Segers F."/>
            <person name="Bicker A."/>
            <person name="Dal Grande F."/>
            <person name="Otte J."/>
            <person name="Hankeln T."/>
            <person name="Schmitt I."/>
            <person name="Ebersberger I."/>
        </authorList>
    </citation>
    <scope>NUCLEOTIDE SEQUENCE [LARGE SCALE GENOMIC DNA]</scope>
    <source>
        <strain evidence="8">A1-1</strain>
    </source>
</reference>
<dbReference type="PANTHER" id="PTHR23502:SF182">
    <property type="entry name" value="POLYAMINE TRANSPORTER, PUTATIVE-RELATED"/>
    <property type="match status" value="1"/>
</dbReference>
<dbReference type="OrthoDB" id="3936150at2759"/>
<evidence type="ECO:0000313" key="11">
    <source>
        <dbReference type="Proteomes" id="UP000324767"/>
    </source>
</evidence>
<feature type="transmembrane region" description="Helical" evidence="6">
    <location>
        <begin position="383"/>
        <end position="405"/>
    </location>
</feature>
<keyword evidence="10" id="KW-1185">Reference proteome</keyword>
<dbReference type="EMBL" id="VXIT01000031">
    <property type="protein sequence ID" value="KAA6406400.1"/>
    <property type="molecule type" value="Genomic_DNA"/>
</dbReference>
<evidence type="ECO:0000256" key="1">
    <source>
        <dbReference type="ARBA" id="ARBA00004141"/>
    </source>
</evidence>
<dbReference type="InterPro" id="IPR020846">
    <property type="entry name" value="MFS_dom"/>
</dbReference>
<feature type="transmembrane region" description="Helical" evidence="6">
    <location>
        <begin position="79"/>
        <end position="99"/>
    </location>
</feature>
<sequence>MDSMEHSTTQMGESKKEITETSAGHMMAPSDPDNPLNWPLHRRIYVSAVAFAFAFVVAFGATCYTAGISDVVKRFDVSMTTAILGLSLYLLGIAFAPITTPHLSERLGRSVVYLISLPVFGLFLVGAGASHNFATLAACRFFAGFFGGPCLVLIEGTFADVWSTDATVTYYSFLSLAAYVGTGAGPLVGGFVVAAKGWRWTQWVTVMLALAAYLLGLGMPETYQRSIMRRRAVRRGLPPVKLAKAGSGETLQEMLQVTLFSPLKMLVTEPIVIGTSLYLGFNFALIFSFFIAVPVVLEATYGFDIREVGLAFIAAIVGALLACFTSALIDRLTTPRLLKRSHNGMIDLEHRLYPAMIGGFGILASLFWIGWTASPRFRWASPVLGTFLYVWGNVSVLNSAVPYLFDAYPPAGTLSALTAAASCRLVLAAALPLVIIQMFQGLTGAWALSTFGFISAALLPLPWILFKLGVTLRARSKYNHGIMAMEERISGRKGSEIQSTGDMSAGTQAV</sequence>
<feature type="transmembrane region" description="Helical" evidence="6">
    <location>
        <begin position="44"/>
        <end position="67"/>
    </location>
</feature>